<feature type="compositionally biased region" description="Basic and acidic residues" evidence="1">
    <location>
        <begin position="1"/>
        <end position="16"/>
    </location>
</feature>
<organism evidence="2 3">
    <name type="scientific">Rattus norvegicus</name>
    <name type="common">Rat</name>
    <dbReference type="NCBI Taxonomy" id="10116"/>
    <lineage>
        <taxon>Eukaryota</taxon>
        <taxon>Metazoa</taxon>
        <taxon>Chordata</taxon>
        <taxon>Craniata</taxon>
        <taxon>Vertebrata</taxon>
        <taxon>Euteleostomi</taxon>
        <taxon>Mammalia</taxon>
        <taxon>Eutheria</taxon>
        <taxon>Euarchontoglires</taxon>
        <taxon>Glires</taxon>
        <taxon>Rodentia</taxon>
        <taxon>Myomorpha</taxon>
        <taxon>Muroidea</taxon>
        <taxon>Muridae</taxon>
        <taxon>Murinae</taxon>
        <taxon>Rattus</taxon>
    </lineage>
</organism>
<reference evidence="3" key="1">
    <citation type="submission" date="2005-09" db="EMBL/GenBank/DDBJ databases">
        <authorList>
            <person name="Mural R.J."/>
            <person name="Li P.W."/>
            <person name="Adams M.D."/>
            <person name="Amanatides P.G."/>
            <person name="Baden-Tillson H."/>
            <person name="Barnstead M."/>
            <person name="Chin S.H."/>
            <person name="Dew I."/>
            <person name="Evans C.A."/>
            <person name="Ferriera S."/>
            <person name="Flanigan M."/>
            <person name="Fosler C."/>
            <person name="Glodek A."/>
            <person name="Gu Z."/>
            <person name="Holt R.A."/>
            <person name="Jennings D."/>
            <person name="Kraft C.L."/>
            <person name="Lu F."/>
            <person name="Nguyen T."/>
            <person name="Nusskern D.R."/>
            <person name="Pfannkoch C.M."/>
            <person name="Sitter C."/>
            <person name="Sutton G.G."/>
            <person name="Venter J.C."/>
            <person name="Wang Z."/>
            <person name="Woodage T."/>
            <person name="Zheng X.H."/>
            <person name="Zhong F."/>
        </authorList>
    </citation>
    <scope>NUCLEOTIDE SEQUENCE [LARGE SCALE GENOMIC DNA]</scope>
    <source>
        <strain>BN</strain>
        <strain evidence="3">Sprague-Dawley</strain>
    </source>
</reference>
<evidence type="ECO:0000313" key="2">
    <source>
        <dbReference type="EMBL" id="EDM11339.1"/>
    </source>
</evidence>
<accession>A6IRI6</accession>
<feature type="region of interest" description="Disordered" evidence="1">
    <location>
        <begin position="1"/>
        <end position="41"/>
    </location>
</feature>
<dbReference type="EMBL" id="CH473967">
    <property type="protein sequence ID" value="EDM11339.1"/>
    <property type="molecule type" value="Genomic_DNA"/>
</dbReference>
<gene>
    <name evidence="2" type="ORF">rCG_52729</name>
</gene>
<dbReference type="AlphaFoldDB" id="A6IRI6"/>
<evidence type="ECO:0000313" key="3">
    <source>
        <dbReference type="Proteomes" id="UP000234681"/>
    </source>
</evidence>
<sequence>MAECERGLRDRSDKGIGSKGQEFPWNNLNTSSSGRGGGVML</sequence>
<proteinExistence type="predicted"/>
<name>A6IRI6_RAT</name>
<dbReference type="Proteomes" id="UP000234681">
    <property type="component" value="Chromosome 11"/>
</dbReference>
<evidence type="ECO:0000256" key="1">
    <source>
        <dbReference type="SAM" id="MobiDB-lite"/>
    </source>
</evidence>
<protein>
    <submittedName>
        <fullName evidence="2">RCG52729</fullName>
    </submittedName>
</protein>
<feature type="compositionally biased region" description="Polar residues" evidence="1">
    <location>
        <begin position="24"/>
        <end position="33"/>
    </location>
</feature>